<dbReference type="Proteomes" id="UP001234989">
    <property type="component" value="Chromosome 8"/>
</dbReference>
<dbReference type="AlphaFoldDB" id="A0AAF0ZMA0"/>
<organism evidence="1 2">
    <name type="scientific">Solanum verrucosum</name>
    <dbReference type="NCBI Taxonomy" id="315347"/>
    <lineage>
        <taxon>Eukaryota</taxon>
        <taxon>Viridiplantae</taxon>
        <taxon>Streptophyta</taxon>
        <taxon>Embryophyta</taxon>
        <taxon>Tracheophyta</taxon>
        <taxon>Spermatophyta</taxon>
        <taxon>Magnoliopsida</taxon>
        <taxon>eudicotyledons</taxon>
        <taxon>Gunneridae</taxon>
        <taxon>Pentapetalae</taxon>
        <taxon>asterids</taxon>
        <taxon>lamiids</taxon>
        <taxon>Solanales</taxon>
        <taxon>Solanaceae</taxon>
        <taxon>Solanoideae</taxon>
        <taxon>Solaneae</taxon>
        <taxon>Solanum</taxon>
    </lineage>
</organism>
<dbReference type="PANTHER" id="PTHR34072:SF57">
    <property type="entry name" value="RNA-DIRECTED DNA POLYMERASE"/>
    <property type="match status" value="1"/>
</dbReference>
<gene>
    <name evidence="1" type="ORF">MTR67_035404</name>
</gene>
<dbReference type="EMBL" id="CP133619">
    <property type="protein sequence ID" value="WMV42019.1"/>
    <property type="molecule type" value="Genomic_DNA"/>
</dbReference>
<evidence type="ECO:0008006" key="3">
    <source>
        <dbReference type="Google" id="ProtNLM"/>
    </source>
</evidence>
<name>A0AAF0ZMA0_SOLVR</name>
<reference evidence="1" key="1">
    <citation type="submission" date="2023-08" db="EMBL/GenBank/DDBJ databases">
        <title>A de novo genome assembly of Solanum verrucosum Schlechtendal, a Mexican diploid species geographically isolated from the other diploid A-genome species in potato relatives.</title>
        <authorList>
            <person name="Hosaka K."/>
        </authorList>
    </citation>
    <scope>NUCLEOTIDE SEQUENCE</scope>
    <source>
        <tissue evidence="1">Young leaves</tissue>
    </source>
</reference>
<protein>
    <recommendedName>
        <fullName evidence="3">Reverse transcriptase RNase H-like domain-containing protein</fullName>
    </recommendedName>
</protein>
<sequence>MGLRRYSWATQKMFFHPIYYTRKMLNYDQKNYTVMEQELLGYLMSKQEAKPRMILQVLLFQEFDFELKDRKRCENQVADHLSRLEADEKMAEEKDIDYAIHDESVVAILGMLINQILLCVGCFMMI</sequence>
<dbReference type="PANTHER" id="PTHR34072">
    <property type="entry name" value="ENZYMATIC POLYPROTEIN-RELATED"/>
    <property type="match status" value="1"/>
</dbReference>
<accession>A0AAF0ZMA0</accession>
<proteinExistence type="predicted"/>
<evidence type="ECO:0000313" key="1">
    <source>
        <dbReference type="EMBL" id="WMV42019.1"/>
    </source>
</evidence>
<keyword evidence="2" id="KW-1185">Reference proteome</keyword>
<evidence type="ECO:0000313" key="2">
    <source>
        <dbReference type="Proteomes" id="UP001234989"/>
    </source>
</evidence>